<name>A0A4U5W690_STRLS</name>
<reference evidence="2 3" key="1">
    <citation type="submission" date="2019-04" db="EMBL/GenBank/DDBJ databases">
        <title>Streptomyces lasaliensis sp. nov., an Actinomycete isolated from soil which produces the polyether antibiotic lasalocid.</title>
        <authorList>
            <person name="Erwin G."/>
            <person name="Haber C."/>
        </authorList>
    </citation>
    <scope>NUCLEOTIDE SEQUENCE [LARGE SCALE GENOMIC DNA]</scope>
    <source>
        <strain evidence="2 3">X-537</strain>
    </source>
</reference>
<dbReference type="Proteomes" id="UP000305929">
    <property type="component" value="Unassembled WGS sequence"/>
</dbReference>
<comment type="caution">
    <text evidence="2">The sequence shown here is derived from an EMBL/GenBank/DDBJ whole genome shotgun (WGS) entry which is preliminary data.</text>
</comment>
<dbReference type="OrthoDB" id="9939881at2"/>
<feature type="signal peptide" evidence="1">
    <location>
        <begin position="1"/>
        <end position="22"/>
    </location>
</feature>
<accession>A0A4U5W690</accession>
<proteinExistence type="predicted"/>
<evidence type="ECO:0000313" key="2">
    <source>
        <dbReference type="EMBL" id="TKS96100.1"/>
    </source>
</evidence>
<keyword evidence="3" id="KW-1185">Reference proteome</keyword>
<sequence length="126" mass="12626">MRTRLRTTTAAIALATATAALALGTGGAADAVALKSATGCNNNVCIYVAGNAGGTVLVQAWARNTTFTGYFHVTWPGGSRDSGTQTWLGGKGNYYSTSFTSGSGSVCATGYTTSGAAQGTPCLRVS</sequence>
<dbReference type="EMBL" id="SZNQ01000003">
    <property type="protein sequence ID" value="TKS96100.1"/>
    <property type="molecule type" value="Genomic_DNA"/>
</dbReference>
<gene>
    <name evidence="2" type="ORF">E4U91_35525</name>
</gene>
<protein>
    <submittedName>
        <fullName evidence="2">Uncharacterized protein</fullName>
    </submittedName>
</protein>
<evidence type="ECO:0000313" key="3">
    <source>
        <dbReference type="Proteomes" id="UP000305929"/>
    </source>
</evidence>
<dbReference type="AlphaFoldDB" id="A0A4U5W690"/>
<dbReference type="RefSeq" id="WP_137311208.1">
    <property type="nucleotide sequence ID" value="NZ_SZNQ01000003.1"/>
</dbReference>
<keyword evidence="1" id="KW-0732">Signal</keyword>
<feature type="chain" id="PRO_5039398715" evidence="1">
    <location>
        <begin position="23"/>
        <end position="126"/>
    </location>
</feature>
<organism evidence="2 3">
    <name type="scientific">Streptomyces lasalocidi</name>
    <name type="common">Streptomyces lasaliensis</name>
    <dbReference type="NCBI Taxonomy" id="324833"/>
    <lineage>
        <taxon>Bacteria</taxon>
        <taxon>Bacillati</taxon>
        <taxon>Actinomycetota</taxon>
        <taxon>Actinomycetes</taxon>
        <taxon>Kitasatosporales</taxon>
        <taxon>Streptomycetaceae</taxon>
        <taxon>Streptomyces</taxon>
    </lineage>
</organism>
<evidence type="ECO:0000256" key="1">
    <source>
        <dbReference type="SAM" id="SignalP"/>
    </source>
</evidence>